<accession>A0ABV7H459</accession>
<evidence type="ECO:0000313" key="1">
    <source>
        <dbReference type="EMBL" id="MFC3147346.1"/>
    </source>
</evidence>
<gene>
    <name evidence="1" type="ORF">ACFOEN_06805</name>
</gene>
<proteinExistence type="predicted"/>
<dbReference type="Proteomes" id="UP001595556">
    <property type="component" value="Unassembled WGS sequence"/>
</dbReference>
<dbReference type="Pfam" id="PF09424">
    <property type="entry name" value="YqeY"/>
    <property type="match status" value="1"/>
</dbReference>
<dbReference type="Gene3D" id="1.10.10.410">
    <property type="match status" value="1"/>
</dbReference>
<dbReference type="InterPro" id="IPR019004">
    <property type="entry name" value="YqeY/Aim41"/>
</dbReference>
<name>A0ABV7H459_9BURK</name>
<dbReference type="PANTHER" id="PTHR28055">
    <property type="entry name" value="ALTERED INHERITANCE OF MITOCHONDRIA PROTEIN 41, MITOCHONDRIAL"/>
    <property type="match status" value="1"/>
</dbReference>
<evidence type="ECO:0000313" key="2">
    <source>
        <dbReference type="Proteomes" id="UP001595556"/>
    </source>
</evidence>
<keyword evidence="2" id="KW-1185">Reference proteome</keyword>
<dbReference type="InterPro" id="IPR042184">
    <property type="entry name" value="YqeY/Aim41_N"/>
</dbReference>
<dbReference type="InterPro" id="IPR003789">
    <property type="entry name" value="Asn/Gln_tRNA_amidoTrase-B-like"/>
</dbReference>
<comment type="caution">
    <text evidence="1">The sequence shown here is derived from an EMBL/GenBank/DDBJ whole genome shotgun (WGS) entry which is preliminary data.</text>
</comment>
<organism evidence="1 2">
    <name type="scientific">Piscinibacterium candidicorallinum</name>
    <dbReference type="NCBI Taxonomy" id="1793872"/>
    <lineage>
        <taxon>Bacteria</taxon>
        <taxon>Pseudomonadati</taxon>
        <taxon>Pseudomonadota</taxon>
        <taxon>Betaproteobacteria</taxon>
        <taxon>Burkholderiales</taxon>
        <taxon>Piscinibacterium</taxon>
    </lineage>
</organism>
<dbReference type="Gene3D" id="1.10.1510.10">
    <property type="entry name" value="Uncharacterised protein YqeY/AIM41 PF09424, N-terminal domain"/>
    <property type="match status" value="1"/>
</dbReference>
<dbReference type="InterPro" id="IPR023168">
    <property type="entry name" value="GatB_Yqey_C_2"/>
</dbReference>
<dbReference type="SUPFAM" id="SSF89095">
    <property type="entry name" value="GatB/YqeY motif"/>
    <property type="match status" value="1"/>
</dbReference>
<sequence length="148" mass="15906">MSLRDRINDDVKTAMRNKESDKLTALRMLTAALKQKEVDERIELTDAHVLALVEKLIKQRKDSITAYEQGGRPDLAAKEKFELDLLAVYLPAQMSEAEVEAAVAAAVAQVGAAGPQDMGKVMAIVKPALAGKADMGMVSAKVKAALSK</sequence>
<dbReference type="PANTHER" id="PTHR28055:SF1">
    <property type="entry name" value="ALTERED INHERITANCE OF MITOCHONDRIA PROTEIN 41, MITOCHONDRIAL"/>
    <property type="match status" value="1"/>
</dbReference>
<dbReference type="EMBL" id="JBHRTI010000003">
    <property type="protein sequence ID" value="MFC3147346.1"/>
    <property type="molecule type" value="Genomic_DNA"/>
</dbReference>
<dbReference type="RefSeq" id="WP_377302282.1">
    <property type="nucleotide sequence ID" value="NZ_CP180191.1"/>
</dbReference>
<reference evidence="2" key="1">
    <citation type="journal article" date="2019" name="Int. J. Syst. Evol. Microbiol.">
        <title>The Global Catalogue of Microorganisms (GCM) 10K type strain sequencing project: providing services to taxonomists for standard genome sequencing and annotation.</title>
        <authorList>
            <consortium name="The Broad Institute Genomics Platform"/>
            <consortium name="The Broad Institute Genome Sequencing Center for Infectious Disease"/>
            <person name="Wu L."/>
            <person name="Ma J."/>
        </authorList>
    </citation>
    <scope>NUCLEOTIDE SEQUENCE [LARGE SCALE GENOMIC DNA]</scope>
    <source>
        <strain evidence="2">KCTC 52168</strain>
    </source>
</reference>
<protein>
    <submittedName>
        <fullName evidence="1">GatB/YqeY domain-containing protein</fullName>
    </submittedName>
</protein>